<dbReference type="InterPro" id="IPR011989">
    <property type="entry name" value="ARM-like"/>
</dbReference>
<dbReference type="Gene3D" id="1.25.10.10">
    <property type="entry name" value="Leucine-rich Repeat Variant"/>
    <property type="match status" value="1"/>
</dbReference>
<evidence type="ECO:0000256" key="1">
    <source>
        <dbReference type="ARBA" id="ARBA00022786"/>
    </source>
</evidence>
<accession>A0A5P1FVY6</accession>
<dbReference type="EMBL" id="CM007381">
    <property type="protein sequence ID" value="ONK81010.1"/>
    <property type="molecule type" value="Genomic_DNA"/>
</dbReference>
<dbReference type="Gramene" id="ONK81010">
    <property type="protein sequence ID" value="ONK81010"/>
    <property type="gene ID" value="A4U43_C01F24270"/>
</dbReference>
<feature type="domain" description="U-box" evidence="2">
    <location>
        <begin position="169"/>
        <end position="305"/>
    </location>
</feature>
<organism evidence="3 4">
    <name type="scientific">Asparagus officinalis</name>
    <name type="common">Garden asparagus</name>
    <dbReference type="NCBI Taxonomy" id="4686"/>
    <lineage>
        <taxon>Eukaryota</taxon>
        <taxon>Viridiplantae</taxon>
        <taxon>Streptophyta</taxon>
        <taxon>Embryophyta</taxon>
        <taxon>Tracheophyta</taxon>
        <taxon>Spermatophyta</taxon>
        <taxon>Magnoliopsida</taxon>
        <taxon>Liliopsida</taxon>
        <taxon>Asparagales</taxon>
        <taxon>Asparagaceae</taxon>
        <taxon>Asparagoideae</taxon>
        <taxon>Asparagus</taxon>
    </lineage>
</organism>
<protein>
    <recommendedName>
        <fullName evidence="2">U-box domain-containing protein</fullName>
    </recommendedName>
</protein>
<keyword evidence="4" id="KW-1185">Reference proteome</keyword>
<evidence type="ECO:0000313" key="3">
    <source>
        <dbReference type="EMBL" id="ONK81010.1"/>
    </source>
</evidence>
<dbReference type="Pfam" id="PF25598">
    <property type="entry name" value="ARM_PUB"/>
    <property type="match status" value="1"/>
</dbReference>
<dbReference type="InterPro" id="IPR058678">
    <property type="entry name" value="ARM_PUB"/>
</dbReference>
<reference evidence="4" key="1">
    <citation type="journal article" date="2017" name="Nat. Commun.">
        <title>The asparagus genome sheds light on the origin and evolution of a young Y chromosome.</title>
        <authorList>
            <person name="Harkess A."/>
            <person name="Zhou J."/>
            <person name="Xu C."/>
            <person name="Bowers J.E."/>
            <person name="Van der Hulst R."/>
            <person name="Ayyampalayam S."/>
            <person name="Mercati F."/>
            <person name="Riccardi P."/>
            <person name="McKain M.R."/>
            <person name="Kakrana A."/>
            <person name="Tang H."/>
            <person name="Ray J."/>
            <person name="Groenendijk J."/>
            <person name="Arikit S."/>
            <person name="Mathioni S.M."/>
            <person name="Nakano M."/>
            <person name="Shan H."/>
            <person name="Telgmann-Rauber A."/>
            <person name="Kanno A."/>
            <person name="Yue Z."/>
            <person name="Chen H."/>
            <person name="Li W."/>
            <person name="Chen Y."/>
            <person name="Xu X."/>
            <person name="Zhang Y."/>
            <person name="Luo S."/>
            <person name="Chen H."/>
            <person name="Gao J."/>
            <person name="Mao Z."/>
            <person name="Pires J.C."/>
            <person name="Luo M."/>
            <person name="Kudrna D."/>
            <person name="Wing R.A."/>
            <person name="Meyers B.C."/>
            <person name="Yi K."/>
            <person name="Kong H."/>
            <person name="Lavrijsen P."/>
            <person name="Sunseri F."/>
            <person name="Falavigna A."/>
            <person name="Ye Y."/>
            <person name="Leebens-Mack J.H."/>
            <person name="Chen G."/>
        </authorList>
    </citation>
    <scope>NUCLEOTIDE SEQUENCE [LARGE SCALE GENOMIC DNA]</scope>
    <source>
        <strain evidence="4">cv. DH0086</strain>
    </source>
</reference>
<name>A0A5P1FVY6_ASPOF</name>
<dbReference type="InterPro" id="IPR016024">
    <property type="entry name" value="ARM-type_fold"/>
</dbReference>
<sequence>MTYTDPILEAIAERLSQATSDSVESQTDALQTLSSLIEGSGSHHLATSSAPIPGRRHIPSPRCALYLPDPIGSACFKTFALCRTPLQPLSEPQPQETLAQLDSSDHPSPQFPPSLAFFPSVRQARRLSHLQRSRMLDKNKAAFGVAGTVQASVTVLERISHGVLCEANHLLSSLAELVQLHGNCTLAVRAGAVPVLIKILSGPHEDLWGSCLVILSLLSRFEEGVRAVRSVDGVVSLMVDGLKRGCFVSRESAAEILTRLFEGNEEMIVEAVERPEFSALVADLAIRGSVKAREKAGVLMKMMMEVDLECYLEDT</sequence>
<dbReference type="AlphaFoldDB" id="A0A5P1FVY6"/>
<dbReference type="SUPFAM" id="SSF48371">
    <property type="entry name" value="ARM repeat"/>
    <property type="match status" value="1"/>
</dbReference>
<proteinExistence type="predicted"/>
<gene>
    <name evidence="3" type="ORF">A4U43_C01F24270</name>
</gene>
<dbReference type="PANTHER" id="PTHR23315:SF254">
    <property type="entry name" value="KINESIN-ASSOCIATED PROTEIN"/>
    <property type="match status" value="1"/>
</dbReference>
<evidence type="ECO:0000259" key="2">
    <source>
        <dbReference type="Pfam" id="PF25598"/>
    </source>
</evidence>
<dbReference type="Proteomes" id="UP000243459">
    <property type="component" value="Chromosome 1"/>
</dbReference>
<evidence type="ECO:0000313" key="4">
    <source>
        <dbReference type="Proteomes" id="UP000243459"/>
    </source>
</evidence>
<dbReference type="PANTHER" id="PTHR23315">
    <property type="entry name" value="U BOX DOMAIN-CONTAINING"/>
    <property type="match status" value="1"/>
</dbReference>
<keyword evidence="1" id="KW-0833">Ubl conjugation pathway</keyword>